<sequence>MYPAPSPSVPRQASRVEYNSPRKGLSGEVRLIVPGGSAFRGLPCTQVIAAEVLGQWKAPGGMKYIKSVYRKLWNKSVS</sequence>
<name>A0A5B7IMB2_PORTR</name>
<organism evidence="2 3">
    <name type="scientific">Portunus trituberculatus</name>
    <name type="common">Swimming crab</name>
    <name type="synonym">Neptunus trituberculatus</name>
    <dbReference type="NCBI Taxonomy" id="210409"/>
    <lineage>
        <taxon>Eukaryota</taxon>
        <taxon>Metazoa</taxon>
        <taxon>Ecdysozoa</taxon>
        <taxon>Arthropoda</taxon>
        <taxon>Crustacea</taxon>
        <taxon>Multicrustacea</taxon>
        <taxon>Malacostraca</taxon>
        <taxon>Eumalacostraca</taxon>
        <taxon>Eucarida</taxon>
        <taxon>Decapoda</taxon>
        <taxon>Pleocyemata</taxon>
        <taxon>Brachyura</taxon>
        <taxon>Eubrachyura</taxon>
        <taxon>Portunoidea</taxon>
        <taxon>Portunidae</taxon>
        <taxon>Portuninae</taxon>
        <taxon>Portunus</taxon>
    </lineage>
</organism>
<feature type="region of interest" description="Disordered" evidence="1">
    <location>
        <begin position="1"/>
        <end position="21"/>
    </location>
</feature>
<evidence type="ECO:0000313" key="3">
    <source>
        <dbReference type="Proteomes" id="UP000324222"/>
    </source>
</evidence>
<reference evidence="2 3" key="1">
    <citation type="submission" date="2019-05" db="EMBL/GenBank/DDBJ databases">
        <title>Another draft genome of Portunus trituberculatus and its Hox gene families provides insights of decapod evolution.</title>
        <authorList>
            <person name="Jeong J.-H."/>
            <person name="Song I."/>
            <person name="Kim S."/>
            <person name="Choi T."/>
            <person name="Kim D."/>
            <person name="Ryu S."/>
            <person name="Kim W."/>
        </authorList>
    </citation>
    <scope>NUCLEOTIDE SEQUENCE [LARGE SCALE GENOMIC DNA]</scope>
    <source>
        <tissue evidence="2">Muscle</tissue>
    </source>
</reference>
<evidence type="ECO:0000313" key="2">
    <source>
        <dbReference type="EMBL" id="MPC86621.1"/>
    </source>
</evidence>
<proteinExistence type="predicted"/>
<dbReference type="Proteomes" id="UP000324222">
    <property type="component" value="Unassembled WGS sequence"/>
</dbReference>
<accession>A0A5B7IMB2</accession>
<evidence type="ECO:0000256" key="1">
    <source>
        <dbReference type="SAM" id="MobiDB-lite"/>
    </source>
</evidence>
<protein>
    <submittedName>
        <fullName evidence="2">Uncharacterized protein</fullName>
    </submittedName>
</protein>
<comment type="caution">
    <text evidence="2">The sequence shown here is derived from an EMBL/GenBank/DDBJ whole genome shotgun (WGS) entry which is preliminary data.</text>
</comment>
<keyword evidence="3" id="KW-1185">Reference proteome</keyword>
<gene>
    <name evidence="2" type="ORF">E2C01_081456</name>
</gene>
<dbReference type="EMBL" id="VSRR010072003">
    <property type="protein sequence ID" value="MPC86621.1"/>
    <property type="molecule type" value="Genomic_DNA"/>
</dbReference>
<dbReference type="AlphaFoldDB" id="A0A5B7IMB2"/>